<organism evidence="1 2">
    <name type="scientific">Racocetra persica</name>
    <dbReference type="NCBI Taxonomy" id="160502"/>
    <lineage>
        <taxon>Eukaryota</taxon>
        <taxon>Fungi</taxon>
        <taxon>Fungi incertae sedis</taxon>
        <taxon>Mucoromycota</taxon>
        <taxon>Glomeromycotina</taxon>
        <taxon>Glomeromycetes</taxon>
        <taxon>Diversisporales</taxon>
        <taxon>Gigasporaceae</taxon>
        <taxon>Racocetra</taxon>
    </lineage>
</organism>
<evidence type="ECO:0000313" key="1">
    <source>
        <dbReference type="EMBL" id="CAG8810415.1"/>
    </source>
</evidence>
<comment type="caution">
    <text evidence="1">The sequence shown here is derived from an EMBL/GenBank/DDBJ whole genome shotgun (WGS) entry which is preliminary data.</text>
</comment>
<feature type="non-terminal residue" evidence="1">
    <location>
        <position position="1"/>
    </location>
</feature>
<reference evidence="1" key="1">
    <citation type="submission" date="2021-06" db="EMBL/GenBank/DDBJ databases">
        <authorList>
            <person name="Kallberg Y."/>
            <person name="Tangrot J."/>
            <person name="Rosling A."/>
        </authorList>
    </citation>
    <scope>NUCLEOTIDE SEQUENCE</scope>
    <source>
        <strain evidence="1">MA461A</strain>
    </source>
</reference>
<dbReference type="EMBL" id="CAJVQC010071232">
    <property type="protein sequence ID" value="CAG8810415.1"/>
    <property type="molecule type" value="Genomic_DNA"/>
</dbReference>
<keyword evidence="2" id="KW-1185">Reference proteome</keyword>
<sequence>LINHVQTHALSHGYAVSIKRSEQEKFVYLQCDRGGHYINRLNLTDETRQRATSTRLIDCPFELYSKKMKDGQWRLTIKNERHNHEVSQDISGHPSSHQLNEKDQQRVREMSTAGVCPCEILSTLHQDDPGKLAILKTIYNARNKIHRDNLQGRTPIQALLDELVEGNFEYDYQYNQNDNLTHFFFAHSKSITLTKIYNSVLLMNCTYKTNKFKMPLLHIVGITSFNTTFSSCFAFLKSEQEDNYVWALNRVAHIFRNVPKPKVIVTDRELALMHAVHTVFPESQNVLCVWHIEKNVLTCCKRHFQINDEWIEFMECWSNLIKSQTEADFDSNWEGL</sequence>
<protein>
    <submittedName>
        <fullName evidence="1">3718_t:CDS:1</fullName>
    </submittedName>
</protein>
<dbReference type="Proteomes" id="UP000789920">
    <property type="component" value="Unassembled WGS sequence"/>
</dbReference>
<evidence type="ECO:0000313" key="2">
    <source>
        <dbReference type="Proteomes" id="UP000789920"/>
    </source>
</evidence>
<name>A0ACA9RUY5_9GLOM</name>
<proteinExistence type="predicted"/>
<feature type="non-terminal residue" evidence="1">
    <location>
        <position position="336"/>
    </location>
</feature>
<accession>A0ACA9RUY5</accession>
<gene>
    <name evidence="1" type="ORF">RPERSI_LOCUS23080</name>
</gene>